<feature type="compositionally biased region" description="Basic and acidic residues" evidence="1">
    <location>
        <begin position="371"/>
        <end position="386"/>
    </location>
</feature>
<protein>
    <submittedName>
        <fullName evidence="2">Uncharacterized protein</fullName>
    </submittedName>
</protein>
<gene>
    <name evidence="2" type="ORF">PXEA_LOCUS9705</name>
</gene>
<evidence type="ECO:0000313" key="2">
    <source>
        <dbReference type="EMBL" id="VEL16265.1"/>
    </source>
</evidence>
<evidence type="ECO:0000256" key="1">
    <source>
        <dbReference type="SAM" id="MobiDB-lite"/>
    </source>
</evidence>
<feature type="compositionally biased region" description="Basic and acidic residues" evidence="1">
    <location>
        <begin position="183"/>
        <end position="199"/>
    </location>
</feature>
<dbReference type="Proteomes" id="UP000784294">
    <property type="component" value="Unassembled WGS sequence"/>
</dbReference>
<name>A0A3S5AB15_9PLAT</name>
<keyword evidence="3" id="KW-1185">Reference proteome</keyword>
<feature type="region of interest" description="Disordered" evidence="1">
    <location>
        <begin position="172"/>
        <end position="217"/>
    </location>
</feature>
<feature type="region of interest" description="Disordered" evidence="1">
    <location>
        <begin position="277"/>
        <end position="303"/>
    </location>
</feature>
<feature type="compositionally biased region" description="Polar residues" evidence="1">
    <location>
        <begin position="200"/>
        <end position="210"/>
    </location>
</feature>
<proteinExistence type="predicted"/>
<reference evidence="2" key="1">
    <citation type="submission" date="2018-11" db="EMBL/GenBank/DDBJ databases">
        <authorList>
            <consortium name="Pathogen Informatics"/>
        </authorList>
    </citation>
    <scope>NUCLEOTIDE SEQUENCE</scope>
</reference>
<organism evidence="2 3">
    <name type="scientific">Protopolystoma xenopodis</name>
    <dbReference type="NCBI Taxonomy" id="117903"/>
    <lineage>
        <taxon>Eukaryota</taxon>
        <taxon>Metazoa</taxon>
        <taxon>Spiralia</taxon>
        <taxon>Lophotrochozoa</taxon>
        <taxon>Platyhelminthes</taxon>
        <taxon>Monogenea</taxon>
        <taxon>Polyopisthocotylea</taxon>
        <taxon>Polystomatidea</taxon>
        <taxon>Polystomatidae</taxon>
        <taxon>Protopolystoma</taxon>
    </lineage>
</organism>
<feature type="compositionally biased region" description="Basic and acidic residues" evidence="1">
    <location>
        <begin position="393"/>
        <end position="442"/>
    </location>
</feature>
<evidence type="ECO:0000313" key="3">
    <source>
        <dbReference type="Proteomes" id="UP000784294"/>
    </source>
</evidence>
<comment type="caution">
    <text evidence="2">The sequence shown here is derived from an EMBL/GenBank/DDBJ whole genome shotgun (WGS) entry which is preliminary data.</text>
</comment>
<accession>A0A3S5AB15</accession>
<feature type="compositionally biased region" description="Polar residues" evidence="1">
    <location>
        <begin position="7"/>
        <end position="16"/>
    </location>
</feature>
<feature type="region of interest" description="Disordered" evidence="1">
    <location>
        <begin position="1"/>
        <end position="35"/>
    </location>
</feature>
<feature type="region of interest" description="Disordered" evidence="1">
    <location>
        <begin position="370"/>
        <end position="482"/>
    </location>
</feature>
<dbReference type="EMBL" id="CAAALY010027784">
    <property type="protein sequence ID" value="VEL16265.1"/>
    <property type="molecule type" value="Genomic_DNA"/>
</dbReference>
<dbReference type="AlphaFoldDB" id="A0A3S5AB15"/>
<sequence length="511" mass="56351">MPMYLTQARSPPQSAGQPRESQEPTNNESRLVDLSPHRDLLLRQLASSLTAYAPDVEVSAKVGDASGQVQASNLPAPGYAAVGVKMGVAKDGNHHGEPHLEVPLSAMFTDPLPKMGSRDTVSYFDSTLACREDLLINPPVSKPGALLLDDAFTTVPVAITTGGQGFAETHCRTNQESTCKRKQNSELDRMAEADTKRQSVSETGRSQTEPRSCETRNAWHRLRTRRAGRKHKRFSAKSTWICGFSSWQKNRESGSTRTKGSTSRTIYQSQAIADASRCRSQNKIAENTEKSEKTGLEFEDSRRGEMLHEAGGDEKEKNKAEEDGSWDFGAKHEVDNRANTVSKSFAQLKASKSLADICGVKVVLCLPNSREGTDKGVMRSEVESARHGAKANEPFKRKLDDEKSIETKPAQEVHERSRPHQKDGQSSTEEAKLSEARYKTSDVRGFGGRGDVVANKAKHSVAAKKSREEEEEKAGKTMTTVKLLTKRPSEICQDDTDGDSRVQYTIRHFLS</sequence>
<feature type="compositionally biased region" description="Basic and acidic residues" evidence="1">
    <location>
        <begin position="286"/>
        <end position="303"/>
    </location>
</feature>